<dbReference type="SUPFAM" id="SSF48452">
    <property type="entry name" value="TPR-like"/>
    <property type="match status" value="1"/>
</dbReference>
<dbReference type="PROSITE" id="PS50005">
    <property type="entry name" value="TPR"/>
    <property type="match status" value="1"/>
</dbReference>
<dbReference type="InterPro" id="IPR011990">
    <property type="entry name" value="TPR-like_helical_dom_sf"/>
</dbReference>
<evidence type="ECO:0000256" key="1">
    <source>
        <dbReference type="ARBA" id="ARBA00006995"/>
    </source>
</evidence>
<feature type="repeat" description="TPR" evidence="5">
    <location>
        <begin position="47"/>
        <end position="80"/>
    </location>
</feature>
<evidence type="ECO:0000256" key="2">
    <source>
        <dbReference type="ARBA" id="ARBA00019994"/>
    </source>
</evidence>
<evidence type="ECO:0000313" key="6">
    <source>
        <dbReference type="EMBL" id="RXM33202.1"/>
    </source>
</evidence>
<dbReference type="AlphaFoldDB" id="A0A444UDF2"/>
<evidence type="ECO:0000256" key="4">
    <source>
        <dbReference type="ARBA" id="ARBA00022803"/>
    </source>
</evidence>
<comment type="similarity">
    <text evidence="1">Belongs to the TTC36 family.</text>
</comment>
<dbReference type="FunFam" id="1.25.40.10:FF:000213">
    <property type="entry name" value="Tetratricopeptide repeat domain 36"/>
    <property type="match status" value="1"/>
</dbReference>
<evidence type="ECO:0000256" key="3">
    <source>
        <dbReference type="ARBA" id="ARBA00022737"/>
    </source>
</evidence>
<dbReference type="Proteomes" id="UP000289886">
    <property type="component" value="Unassembled WGS sequence"/>
</dbReference>
<sequence length="189" mass="20424">MASASDLAVLQTIFNPTTPFGDIPALDEEEQLKDDDSGFDADVLAQVRELELQGVCAAESGDVRAALERFTEAIRILPERASAYNNRAQARRLQGDTAGALEDLGRSISLSGGAGRTGCQALVQRGLVHRLARREEEAREDFQRAACLGSAFARQQVVNMNPNAALCNSMLAQVINKMRNPELPGARDL</sequence>
<protein>
    <recommendedName>
        <fullName evidence="2">Tetratricopeptide repeat protein 36</fullName>
    </recommendedName>
</protein>
<dbReference type="GO" id="GO:0006570">
    <property type="term" value="P:tyrosine metabolic process"/>
    <property type="evidence" value="ECO:0007669"/>
    <property type="project" value="TreeGrafter"/>
</dbReference>
<dbReference type="SMART" id="SM00028">
    <property type="entry name" value="TPR"/>
    <property type="match status" value="3"/>
</dbReference>
<proteinExistence type="inferred from homology"/>
<dbReference type="InterPro" id="IPR019734">
    <property type="entry name" value="TPR_rpt"/>
</dbReference>
<evidence type="ECO:0000313" key="7">
    <source>
        <dbReference type="Proteomes" id="UP000289886"/>
    </source>
</evidence>
<reference evidence="6 7" key="1">
    <citation type="submission" date="2019-01" db="EMBL/GenBank/DDBJ databases">
        <title>Draft Genome and Complete Hox-Cluster Characterization of the Sterlet Sturgeon (Acipenser ruthenus).</title>
        <authorList>
            <person name="Wei Q."/>
        </authorList>
    </citation>
    <scope>NUCLEOTIDE SEQUENCE [LARGE SCALE GENOMIC DNA]</scope>
    <source>
        <strain evidence="6">WHYD16114868_AA</strain>
        <tissue evidence="6">Blood</tissue>
    </source>
</reference>
<dbReference type="PANTHER" id="PTHR21405">
    <property type="entry name" value="CDNA SEQUENCE BC021608"/>
    <property type="match status" value="1"/>
</dbReference>
<keyword evidence="4 5" id="KW-0802">TPR repeat</keyword>
<dbReference type="InterPro" id="IPR038906">
    <property type="entry name" value="TTC36"/>
</dbReference>
<gene>
    <name evidence="6" type="ORF">EOD39_15261</name>
</gene>
<dbReference type="EMBL" id="SCEB01214786">
    <property type="protein sequence ID" value="RXM33202.1"/>
    <property type="molecule type" value="Genomic_DNA"/>
</dbReference>
<comment type="caution">
    <text evidence="6">The sequence shown here is derived from an EMBL/GenBank/DDBJ whole genome shotgun (WGS) entry which is preliminary data.</text>
</comment>
<dbReference type="Gene3D" id="1.25.40.10">
    <property type="entry name" value="Tetratricopeptide repeat domain"/>
    <property type="match status" value="1"/>
</dbReference>
<name>A0A444UDF2_ACIRT</name>
<keyword evidence="3" id="KW-0677">Repeat</keyword>
<accession>A0A444UDF2</accession>
<keyword evidence="7" id="KW-1185">Reference proteome</keyword>
<evidence type="ECO:0000256" key="5">
    <source>
        <dbReference type="PROSITE-ProRule" id="PRU00339"/>
    </source>
</evidence>
<organism evidence="6 7">
    <name type="scientific">Acipenser ruthenus</name>
    <name type="common">Sterlet sturgeon</name>
    <dbReference type="NCBI Taxonomy" id="7906"/>
    <lineage>
        <taxon>Eukaryota</taxon>
        <taxon>Metazoa</taxon>
        <taxon>Chordata</taxon>
        <taxon>Craniata</taxon>
        <taxon>Vertebrata</taxon>
        <taxon>Euteleostomi</taxon>
        <taxon>Actinopterygii</taxon>
        <taxon>Chondrostei</taxon>
        <taxon>Acipenseriformes</taxon>
        <taxon>Acipenseridae</taxon>
        <taxon>Acipenser</taxon>
    </lineage>
</organism>
<dbReference type="PANTHER" id="PTHR21405:SF0">
    <property type="entry name" value="TETRATRICOPEPTIDE REPEAT PROTEIN 36"/>
    <property type="match status" value="1"/>
</dbReference>